<comment type="subcellular location">
    <subcellularLocation>
        <location evidence="1">Cell membrane</location>
        <topology evidence="1">Single-pass type I membrane protein</topology>
    </subcellularLocation>
</comment>
<evidence type="ECO:0000313" key="14">
    <source>
        <dbReference type="Ensembl" id="ENSACLP00000061857.1"/>
    </source>
</evidence>
<dbReference type="SMART" id="SM00409">
    <property type="entry name" value="IG"/>
    <property type="match status" value="2"/>
</dbReference>
<evidence type="ECO:0000256" key="8">
    <source>
        <dbReference type="ARBA" id="ARBA00023170"/>
    </source>
</evidence>
<protein>
    <recommendedName>
        <fullName evidence="13">Ig-like domain-containing protein</fullName>
    </recommendedName>
</protein>
<dbReference type="PROSITE" id="PS50835">
    <property type="entry name" value="IG_LIKE"/>
    <property type="match status" value="2"/>
</dbReference>
<feature type="transmembrane region" description="Helical" evidence="11">
    <location>
        <begin position="322"/>
        <end position="344"/>
    </location>
</feature>
<dbReference type="Pfam" id="PF22705">
    <property type="entry name" value="C2-set_3"/>
    <property type="match status" value="1"/>
</dbReference>
<evidence type="ECO:0000256" key="5">
    <source>
        <dbReference type="ARBA" id="ARBA00022989"/>
    </source>
</evidence>
<keyword evidence="6 11" id="KW-0472">Membrane</keyword>
<dbReference type="Proteomes" id="UP000265100">
    <property type="component" value="Chromosome 9"/>
</dbReference>
<dbReference type="CDD" id="cd00096">
    <property type="entry name" value="Ig"/>
    <property type="match status" value="1"/>
</dbReference>
<dbReference type="Pfam" id="PF07686">
    <property type="entry name" value="V-set"/>
    <property type="match status" value="1"/>
</dbReference>
<evidence type="ECO:0000256" key="10">
    <source>
        <dbReference type="ARBA" id="ARBA00023319"/>
    </source>
</evidence>
<accession>A0AAX7TZ67</accession>
<dbReference type="SMART" id="SM00406">
    <property type="entry name" value="IGv"/>
    <property type="match status" value="2"/>
</dbReference>
<evidence type="ECO:0000256" key="6">
    <source>
        <dbReference type="ARBA" id="ARBA00023136"/>
    </source>
</evidence>
<dbReference type="GO" id="GO:0042102">
    <property type="term" value="P:positive regulation of T cell proliferation"/>
    <property type="evidence" value="ECO:0007669"/>
    <property type="project" value="TreeGrafter"/>
</dbReference>
<name>A0AAX7TZ67_ASTCA</name>
<keyword evidence="9" id="KW-0325">Glycoprotein</keyword>
<reference evidence="14" key="1">
    <citation type="submission" date="2018-05" db="EMBL/GenBank/DDBJ databases">
        <authorList>
            <person name="Datahose"/>
        </authorList>
    </citation>
    <scope>NUCLEOTIDE SEQUENCE</scope>
</reference>
<dbReference type="InterPro" id="IPR013151">
    <property type="entry name" value="Immunoglobulin_dom"/>
</dbReference>
<keyword evidence="2" id="KW-1003">Cell membrane</keyword>
<dbReference type="FunFam" id="2.60.40.10:FF:000142">
    <property type="entry name" value="V-set domain-containing T-cell activation inhibitor 1"/>
    <property type="match status" value="1"/>
</dbReference>
<keyword evidence="4 12" id="KW-0732">Signal</keyword>
<keyword evidence="3 11" id="KW-0812">Transmembrane</keyword>
<dbReference type="Gene3D" id="2.60.40.10">
    <property type="entry name" value="Immunoglobulins"/>
    <property type="match status" value="3"/>
</dbReference>
<dbReference type="PANTHER" id="PTHR25466">
    <property type="entry name" value="T-LYMPHOCYTE ACTIVATION ANTIGEN"/>
    <property type="match status" value="1"/>
</dbReference>
<feature type="domain" description="Ig-like" evidence="13">
    <location>
        <begin position="175"/>
        <end position="313"/>
    </location>
</feature>
<dbReference type="PANTHER" id="PTHR25466:SF14">
    <property type="entry name" value="BUTYROPHILIN SUBFAMILY 2 MEMBER A2-LIKE-RELATED"/>
    <property type="match status" value="1"/>
</dbReference>
<dbReference type="InterPro" id="IPR003599">
    <property type="entry name" value="Ig_sub"/>
</dbReference>
<keyword evidence="10" id="KW-0393">Immunoglobulin domain</keyword>
<dbReference type="GO" id="GO:0006955">
    <property type="term" value="P:immune response"/>
    <property type="evidence" value="ECO:0007669"/>
    <property type="project" value="TreeGrafter"/>
</dbReference>
<evidence type="ECO:0000256" key="3">
    <source>
        <dbReference type="ARBA" id="ARBA00022692"/>
    </source>
</evidence>
<dbReference type="Pfam" id="PF00047">
    <property type="entry name" value="ig"/>
    <property type="match status" value="1"/>
</dbReference>
<dbReference type="GO" id="GO:0007166">
    <property type="term" value="P:cell surface receptor signaling pathway"/>
    <property type="evidence" value="ECO:0007669"/>
    <property type="project" value="TreeGrafter"/>
</dbReference>
<keyword evidence="15" id="KW-1185">Reference proteome</keyword>
<keyword evidence="8" id="KW-0675">Receptor</keyword>
<dbReference type="InterPro" id="IPR036179">
    <property type="entry name" value="Ig-like_dom_sf"/>
</dbReference>
<dbReference type="GO" id="GO:0071222">
    <property type="term" value="P:cellular response to lipopolysaccharide"/>
    <property type="evidence" value="ECO:0007669"/>
    <property type="project" value="TreeGrafter"/>
</dbReference>
<reference evidence="14" key="2">
    <citation type="submission" date="2025-08" db="UniProtKB">
        <authorList>
            <consortium name="Ensembl"/>
        </authorList>
    </citation>
    <scope>IDENTIFICATION</scope>
</reference>
<proteinExistence type="predicted"/>
<evidence type="ECO:0000256" key="7">
    <source>
        <dbReference type="ARBA" id="ARBA00023157"/>
    </source>
</evidence>
<reference evidence="14" key="3">
    <citation type="submission" date="2025-09" db="UniProtKB">
        <authorList>
            <consortium name="Ensembl"/>
        </authorList>
    </citation>
    <scope>IDENTIFICATION</scope>
</reference>
<evidence type="ECO:0000256" key="2">
    <source>
        <dbReference type="ARBA" id="ARBA00022475"/>
    </source>
</evidence>
<feature type="chain" id="PRO_5044222123" description="Ig-like domain-containing protein" evidence="12">
    <location>
        <begin position="25"/>
        <end position="419"/>
    </location>
</feature>
<evidence type="ECO:0000256" key="11">
    <source>
        <dbReference type="SAM" id="Phobius"/>
    </source>
</evidence>
<evidence type="ECO:0000256" key="9">
    <source>
        <dbReference type="ARBA" id="ARBA00023180"/>
    </source>
</evidence>
<dbReference type="InterPro" id="IPR013783">
    <property type="entry name" value="Ig-like_fold"/>
</dbReference>
<dbReference type="GO" id="GO:0042130">
    <property type="term" value="P:negative regulation of T cell proliferation"/>
    <property type="evidence" value="ECO:0007669"/>
    <property type="project" value="TreeGrafter"/>
</dbReference>
<dbReference type="GeneTree" id="ENSGT00940000162944"/>
<evidence type="ECO:0000259" key="13">
    <source>
        <dbReference type="PROSITE" id="PS50835"/>
    </source>
</evidence>
<keyword evidence="7" id="KW-1015">Disulfide bond</keyword>
<dbReference type="GO" id="GO:0009897">
    <property type="term" value="C:external side of plasma membrane"/>
    <property type="evidence" value="ECO:0007669"/>
    <property type="project" value="TreeGrafter"/>
</dbReference>
<dbReference type="InterPro" id="IPR053896">
    <property type="entry name" value="BTN3A2-like_Ig-C"/>
</dbReference>
<evidence type="ECO:0000256" key="4">
    <source>
        <dbReference type="ARBA" id="ARBA00022729"/>
    </source>
</evidence>
<dbReference type="SUPFAM" id="SSF48726">
    <property type="entry name" value="Immunoglobulin"/>
    <property type="match status" value="3"/>
</dbReference>
<evidence type="ECO:0000313" key="15">
    <source>
        <dbReference type="Proteomes" id="UP000265100"/>
    </source>
</evidence>
<sequence length="419" mass="47156">MTVFRFLVVLVVFHLNFVWNIARGDNSVSCEFRKNCILPCTFKPGPELVIHWIQIQTIGNIQVHSFYHNQDQLGYQDQRFKGRTSIFKDQVSSGNASLQLTGVEFQDEGRYKCYTSVTSGNQESIINVIVDGPVQKVNINQEGNMIFCMSEGIYPEPKLTWSTEPSSPLAHVPNPHVQRDGQLYSISSSLTHLDSDTNITYSCTISTRKNTKTSTLFKPTSITCPDSEITIPCTDSNTLATNLIWRFNNSQLIVTQMKSGGTYTVSDKWKQYVKDVSKTGTLTLQNLSSDQNGIYTCELTNADKTLVKNTVLQITEGQSTNVIGIAIGVLVAVLALALLIFLVVRRNRHNKLPCLLWTQQEEQQQHEQQQPFNSNGASNLWSLPQHVFILFPSVTLKNVCCCSSAWFYVPLFNFEHPPL</sequence>
<evidence type="ECO:0000256" key="1">
    <source>
        <dbReference type="ARBA" id="ARBA00004251"/>
    </source>
</evidence>
<dbReference type="AlphaFoldDB" id="A0AAX7TZ67"/>
<dbReference type="InterPro" id="IPR007110">
    <property type="entry name" value="Ig-like_dom"/>
</dbReference>
<dbReference type="InterPro" id="IPR051713">
    <property type="entry name" value="T-cell_Activation_Regulation"/>
</dbReference>
<dbReference type="InterPro" id="IPR013106">
    <property type="entry name" value="Ig_V-set"/>
</dbReference>
<feature type="signal peptide" evidence="12">
    <location>
        <begin position="1"/>
        <end position="24"/>
    </location>
</feature>
<keyword evidence="5 11" id="KW-1133">Transmembrane helix</keyword>
<evidence type="ECO:0000256" key="12">
    <source>
        <dbReference type="SAM" id="SignalP"/>
    </source>
</evidence>
<dbReference type="Ensembl" id="ENSACLT00000052713.1">
    <property type="protein sequence ID" value="ENSACLP00000061857.1"/>
    <property type="gene ID" value="ENSACLG00000013875.2"/>
</dbReference>
<feature type="domain" description="Ig-like" evidence="13">
    <location>
        <begin position="24"/>
        <end position="127"/>
    </location>
</feature>
<dbReference type="GO" id="GO:0031295">
    <property type="term" value="P:T cell costimulation"/>
    <property type="evidence" value="ECO:0007669"/>
    <property type="project" value="TreeGrafter"/>
</dbReference>
<organism evidence="14 15">
    <name type="scientific">Astatotilapia calliptera</name>
    <name type="common">Eastern happy</name>
    <name type="synonym">Chromis callipterus</name>
    <dbReference type="NCBI Taxonomy" id="8154"/>
    <lineage>
        <taxon>Eukaryota</taxon>
        <taxon>Metazoa</taxon>
        <taxon>Chordata</taxon>
        <taxon>Craniata</taxon>
        <taxon>Vertebrata</taxon>
        <taxon>Euteleostomi</taxon>
        <taxon>Actinopterygii</taxon>
        <taxon>Neopterygii</taxon>
        <taxon>Teleostei</taxon>
        <taxon>Neoteleostei</taxon>
        <taxon>Acanthomorphata</taxon>
        <taxon>Ovalentaria</taxon>
        <taxon>Cichlomorphae</taxon>
        <taxon>Cichliformes</taxon>
        <taxon>Cichlidae</taxon>
        <taxon>African cichlids</taxon>
        <taxon>Pseudocrenilabrinae</taxon>
        <taxon>Haplochromini</taxon>
        <taxon>Astatotilapia</taxon>
    </lineage>
</organism>